<accession>A0ABV6J2M4</accession>
<dbReference type="SUPFAM" id="SSF51445">
    <property type="entry name" value="(Trans)glycosidases"/>
    <property type="match status" value="1"/>
</dbReference>
<dbReference type="EMBL" id="JBHLVF010000006">
    <property type="protein sequence ID" value="MFC0390125.1"/>
    <property type="molecule type" value="Genomic_DNA"/>
</dbReference>
<reference evidence="1 2" key="1">
    <citation type="submission" date="2024-09" db="EMBL/GenBank/DDBJ databases">
        <authorList>
            <person name="Sun Q."/>
            <person name="Mori K."/>
        </authorList>
    </citation>
    <scope>NUCLEOTIDE SEQUENCE [LARGE SCALE GENOMIC DNA]</scope>
    <source>
        <strain evidence="1 2">CCM 4839</strain>
    </source>
</reference>
<dbReference type="RefSeq" id="WP_204820818.1">
    <property type="nucleotide sequence ID" value="NZ_JBHLVF010000006.1"/>
</dbReference>
<dbReference type="InterPro" id="IPR017853">
    <property type="entry name" value="GH"/>
</dbReference>
<evidence type="ECO:0000313" key="1">
    <source>
        <dbReference type="EMBL" id="MFC0390125.1"/>
    </source>
</evidence>
<dbReference type="Proteomes" id="UP001589818">
    <property type="component" value="Unassembled WGS sequence"/>
</dbReference>
<organism evidence="1 2">
    <name type="scientific">Paenibacillus mendelii</name>
    <dbReference type="NCBI Taxonomy" id="206163"/>
    <lineage>
        <taxon>Bacteria</taxon>
        <taxon>Bacillati</taxon>
        <taxon>Bacillota</taxon>
        <taxon>Bacilli</taxon>
        <taxon>Bacillales</taxon>
        <taxon>Paenibacillaceae</taxon>
        <taxon>Paenibacillus</taxon>
    </lineage>
</organism>
<comment type="caution">
    <text evidence="1">The sequence shown here is derived from an EMBL/GenBank/DDBJ whole genome shotgun (WGS) entry which is preliminary data.</text>
</comment>
<protein>
    <submittedName>
        <fullName evidence="1">Uncharacterized protein</fullName>
    </submittedName>
</protein>
<keyword evidence="2" id="KW-1185">Reference proteome</keyword>
<name>A0ABV6J2M4_9BACL</name>
<gene>
    <name evidence="1" type="ORF">ACFFJ8_01925</name>
</gene>
<evidence type="ECO:0000313" key="2">
    <source>
        <dbReference type="Proteomes" id="UP001589818"/>
    </source>
</evidence>
<proteinExistence type="predicted"/>
<sequence length="807" mass="88987">MLSISAGKLNIQLDRQGRVTSLTDTADGNRYESDKHTMPLLRVVVNGRIEMPEQADYEAASGIMTLKFSECGAAVEVLAEEKGLYATFEVQSIVGEVDAVIWGPYVTTVAGSIGESVGVVHNGSFALGLQALNIKTVGGWPLELDRMEYVQQTYSNSGMPDPDSTQPSDNKFEYDVCAAWPTSEGSMLQAYARNRMNAARRPAWNLPDVDIAPIAGDDARIAGTKIALFGCAVDRVLQTIEAIEIGEGLPHPMIEGEWGKTSPAANQSYVITDFSEATMADAVRYTKMAGLNYVYHPDPFSQWGHFTLKPGSFPNGDDGLKACVELAEREGVKVGVHTLSNFTTLNDSYVTPVPDERLQFSGSARAVGTVGAEVREIEVSDPQPFGAGLFRRSAKIGSELIEYDAVTESAPWKLLGVRRGTNGTAVAEHEAGAEIGRLWDHPYDVFFPNIDLQDEYSRRIAELFRTTGLKQISFDGLEGLYATGHDGYGVNRFVKMCYDGWGEDVINDASIVVPNYLWHIFTRFNWGEPWGAATREGQLEWRLSNQRYFARNFIPPMLGWFLVRSASERFEATAPDEIEWVLSKAAGFGAGFALVADTAVLRRNGNIEPLLASVREWEKARRTGAFTPEQRKRLREPKGDWHLEPDGEGRWKLYPVQFSKPLVCNPAELQPGQPGGADWVYFNPYADQPLKFTLRVIPSYGNEDASVKRPTLYTSGVYMTFDTELKPNQYLVCDGGRTGKIYDQNWNLLQTVQASADAPILRSGGQPVSFSCKFEGDPKPSVSVKICAWSDPETVEAMTGNLEGSVL</sequence>